<evidence type="ECO:0000313" key="6">
    <source>
        <dbReference type="EMBL" id="CAD9972913.1"/>
    </source>
</evidence>
<dbReference type="GO" id="GO:0005634">
    <property type="term" value="C:nucleus"/>
    <property type="evidence" value="ECO:0007669"/>
    <property type="project" value="TreeGrafter"/>
</dbReference>
<dbReference type="InterPro" id="IPR012677">
    <property type="entry name" value="Nucleotide-bd_a/b_plait_sf"/>
</dbReference>
<accession>A0A7S3DR74</accession>
<feature type="compositionally biased region" description="Basic residues" evidence="3">
    <location>
        <begin position="363"/>
        <end position="375"/>
    </location>
</feature>
<keyword evidence="1 2" id="KW-0694">RNA-binding</keyword>
<feature type="compositionally biased region" description="Acidic residues" evidence="3">
    <location>
        <begin position="306"/>
        <end position="340"/>
    </location>
</feature>
<dbReference type="PANTHER" id="PTHR48025">
    <property type="entry name" value="OS02G0815200 PROTEIN"/>
    <property type="match status" value="1"/>
</dbReference>
<reference evidence="6" key="1">
    <citation type="submission" date="2021-01" db="EMBL/GenBank/DDBJ databases">
        <authorList>
            <person name="Corre E."/>
            <person name="Pelletier E."/>
            <person name="Niang G."/>
            <person name="Scheremetjew M."/>
            <person name="Finn R."/>
            <person name="Kale V."/>
            <person name="Holt S."/>
            <person name="Cochrane G."/>
            <person name="Meng A."/>
            <person name="Brown T."/>
            <person name="Cohen L."/>
        </authorList>
    </citation>
    <scope>NUCLEOTIDE SEQUENCE</scope>
    <source>
        <strain evidence="6">CCMP125</strain>
    </source>
</reference>
<protein>
    <recommendedName>
        <fullName evidence="5">RRM domain-containing protein</fullName>
    </recommendedName>
</protein>
<dbReference type="Gene3D" id="3.30.70.330">
    <property type="match status" value="1"/>
</dbReference>
<feature type="domain" description="RRM" evidence="5">
    <location>
        <begin position="146"/>
        <end position="230"/>
    </location>
</feature>
<dbReference type="SUPFAM" id="SSF54928">
    <property type="entry name" value="RNA-binding domain, RBD"/>
    <property type="match status" value="1"/>
</dbReference>
<feature type="compositionally biased region" description="Polar residues" evidence="3">
    <location>
        <begin position="103"/>
        <end position="112"/>
    </location>
</feature>
<keyword evidence="4" id="KW-0732">Signal</keyword>
<name>A0A7S3DR74_9STRA</name>
<dbReference type="PANTHER" id="PTHR48025:SF1">
    <property type="entry name" value="RRM DOMAIN-CONTAINING PROTEIN"/>
    <property type="match status" value="1"/>
</dbReference>
<evidence type="ECO:0000259" key="5">
    <source>
        <dbReference type="PROSITE" id="PS50102"/>
    </source>
</evidence>
<feature type="region of interest" description="Disordered" evidence="3">
    <location>
        <begin position="299"/>
        <end position="375"/>
    </location>
</feature>
<dbReference type="GO" id="GO:0003729">
    <property type="term" value="F:mRNA binding"/>
    <property type="evidence" value="ECO:0007669"/>
    <property type="project" value="TreeGrafter"/>
</dbReference>
<evidence type="ECO:0000256" key="4">
    <source>
        <dbReference type="SAM" id="SignalP"/>
    </source>
</evidence>
<dbReference type="InterPro" id="IPR000504">
    <property type="entry name" value="RRM_dom"/>
</dbReference>
<gene>
    <name evidence="6" type="ORF">APAL1065_LOCUS15195</name>
</gene>
<evidence type="ECO:0000256" key="3">
    <source>
        <dbReference type="SAM" id="MobiDB-lite"/>
    </source>
</evidence>
<evidence type="ECO:0000256" key="1">
    <source>
        <dbReference type="ARBA" id="ARBA00022884"/>
    </source>
</evidence>
<dbReference type="AlphaFoldDB" id="A0A7S3DR74"/>
<evidence type="ECO:0000256" key="2">
    <source>
        <dbReference type="PROSITE-ProRule" id="PRU00176"/>
    </source>
</evidence>
<feature type="region of interest" description="Disordered" evidence="3">
    <location>
        <begin position="45"/>
        <end position="122"/>
    </location>
</feature>
<sequence length="375" mass="42494">MTMISLFQILSALLLILAPFSSHGWVPSTTRTGLLRVPNSSNRNVCLQSSTHPDETAKPQFQQPQHAGKRPTKKIVVGNTGSKFAQPKFSQASRGGDLKKKTTNGNNSSLNPNHKKFNADSQIASRHVERLKMAGREGTKRYQNPNKVFLGNLNFTVTDQDLTQFLSQEFAMPSSLLLKQCKVVRDWKTQKSKGFAFAVFAEPIYATVCLEKMDKKEFRGRPLNVQPGYKAAPDPQIYIEQKRQKKLAREAAALLNVDSEEEEDERMDPMEAMMLRHLDPDLVDDDMVAEERKVVEFKVENQGQEEISDDDEFLFGSDDDDDDDSGIDGYWFDDDNDDSFTNDIDKDILSKMNRKERREAARKSKKKKASNKGFG</sequence>
<organism evidence="6">
    <name type="scientific">Entomoneis paludosa</name>
    <dbReference type="NCBI Taxonomy" id="265537"/>
    <lineage>
        <taxon>Eukaryota</taxon>
        <taxon>Sar</taxon>
        <taxon>Stramenopiles</taxon>
        <taxon>Ochrophyta</taxon>
        <taxon>Bacillariophyta</taxon>
        <taxon>Bacillariophyceae</taxon>
        <taxon>Bacillariophycidae</taxon>
        <taxon>Entomoneidaceae</taxon>
        <taxon>Entomoneis</taxon>
    </lineage>
</organism>
<dbReference type="PROSITE" id="PS50102">
    <property type="entry name" value="RRM"/>
    <property type="match status" value="1"/>
</dbReference>
<dbReference type="InterPro" id="IPR035979">
    <property type="entry name" value="RBD_domain_sf"/>
</dbReference>
<feature type="chain" id="PRO_5031477043" description="RRM domain-containing protein" evidence="4">
    <location>
        <begin position="25"/>
        <end position="375"/>
    </location>
</feature>
<feature type="compositionally biased region" description="Polar residues" evidence="3">
    <location>
        <begin position="79"/>
        <end position="93"/>
    </location>
</feature>
<proteinExistence type="predicted"/>
<dbReference type="InterPro" id="IPR050502">
    <property type="entry name" value="Euk_RNA-bind_prot"/>
</dbReference>
<dbReference type="Pfam" id="PF00076">
    <property type="entry name" value="RRM_1"/>
    <property type="match status" value="1"/>
</dbReference>
<dbReference type="SMART" id="SM00360">
    <property type="entry name" value="RRM"/>
    <property type="match status" value="1"/>
</dbReference>
<dbReference type="EMBL" id="HBHT01022665">
    <property type="protein sequence ID" value="CAD9972913.1"/>
    <property type="molecule type" value="Transcribed_RNA"/>
</dbReference>
<feature type="signal peptide" evidence="4">
    <location>
        <begin position="1"/>
        <end position="24"/>
    </location>
</feature>